<sequence>MDLKQSISNQTDVGLEITKQLLQTEFKDKNMAYSPLSIHMVLSLIAAGTNGPKLDQFLSFLKSKSIDDLKSLALKLVTSVLADASPGGGPCLNIANGFWVDQSQPLEHSYKKVALNSYKAALNQVDFKANPEKVRIEVNSWINKETKGLIPEILPPNSVTSETSLIFANALYFKASWDDQYFNASSTRNGEFHLLNGDSVEGVPFMTSGGCHHITAFEGFKVLHLQYKPSDDYKDFRGFYMQLVLPDARDGLPALAERVCSESGLLDHPRKEVRVGRFLIPKFKISCGFEASGVLAKLGLPVDSMVIMHEAVIEVNEDGTTAAAATVMQLYLAMDDGPPPEERQDFVADHPFMFLIREGRGTVMFMGHVLNPLAG</sequence>
<dbReference type="PROSITE" id="PS00284">
    <property type="entry name" value="SERPIN"/>
    <property type="match status" value="1"/>
</dbReference>
<accession>A0AAW1VUM4</accession>
<feature type="domain" description="Serpin" evidence="3">
    <location>
        <begin position="15"/>
        <end position="372"/>
    </location>
</feature>
<dbReference type="InterPro" id="IPR023795">
    <property type="entry name" value="Serpin_CS"/>
</dbReference>
<dbReference type="InterPro" id="IPR000215">
    <property type="entry name" value="Serpin_fam"/>
</dbReference>
<dbReference type="GO" id="GO:0004867">
    <property type="term" value="F:serine-type endopeptidase inhibitor activity"/>
    <property type="evidence" value="ECO:0007669"/>
    <property type="project" value="InterPro"/>
</dbReference>
<comment type="similarity">
    <text evidence="1 2">Belongs to the serpin family.</text>
</comment>
<dbReference type="AlphaFoldDB" id="A0AAW1VUM4"/>
<dbReference type="PANTHER" id="PTHR11461:SF211">
    <property type="entry name" value="GH10112P-RELATED"/>
    <property type="match status" value="1"/>
</dbReference>
<dbReference type="EMBL" id="JBEDUW010000007">
    <property type="protein sequence ID" value="KAK9912084.1"/>
    <property type="molecule type" value="Genomic_DNA"/>
</dbReference>
<gene>
    <name evidence="4" type="ORF">M0R45_035959</name>
</gene>
<comment type="caution">
    <text evidence="4">The sequence shown here is derived from an EMBL/GenBank/DDBJ whole genome shotgun (WGS) entry which is preliminary data.</text>
</comment>
<reference evidence="4 5" key="1">
    <citation type="journal article" date="2023" name="G3 (Bethesda)">
        <title>A chromosome-length genome assembly and annotation of blackberry (Rubus argutus, cv. 'Hillquist').</title>
        <authorList>
            <person name="Bruna T."/>
            <person name="Aryal R."/>
            <person name="Dudchenko O."/>
            <person name="Sargent D.J."/>
            <person name="Mead D."/>
            <person name="Buti M."/>
            <person name="Cavallini A."/>
            <person name="Hytonen T."/>
            <person name="Andres J."/>
            <person name="Pham M."/>
            <person name="Weisz D."/>
            <person name="Mascagni F."/>
            <person name="Usai G."/>
            <person name="Natali L."/>
            <person name="Bassil N."/>
            <person name="Fernandez G.E."/>
            <person name="Lomsadze A."/>
            <person name="Armour M."/>
            <person name="Olukolu B."/>
            <person name="Poorten T."/>
            <person name="Britton C."/>
            <person name="Davik J."/>
            <person name="Ashrafi H."/>
            <person name="Aiden E.L."/>
            <person name="Borodovsky M."/>
            <person name="Worthington M."/>
        </authorList>
    </citation>
    <scope>NUCLEOTIDE SEQUENCE [LARGE SCALE GENOMIC DNA]</scope>
    <source>
        <strain evidence="4">PI 553951</strain>
    </source>
</reference>
<dbReference type="InterPro" id="IPR036186">
    <property type="entry name" value="Serpin_sf"/>
</dbReference>
<evidence type="ECO:0000259" key="3">
    <source>
        <dbReference type="SMART" id="SM00093"/>
    </source>
</evidence>
<dbReference type="InterPro" id="IPR023796">
    <property type="entry name" value="Serpin_dom"/>
</dbReference>
<organism evidence="4 5">
    <name type="scientific">Rubus argutus</name>
    <name type="common">Southern blackberry</name>
    <dbReference type="NCBI Taxonomy" id="59490"/>
    <lineage>
        <taxon>Eukaryota</taxon>
        <taxon>Viridiplantae</taxon>
        <taxon>Streptophyta</taxon>
        <taxon>Embryophyta</taxon>
        <taxon>Tracheophyta</taxon>
        <taxon>Spermatophyta</taxon>
        <taxon>Magnoliopsida</taxon>
        <taxon>eudicotyledons</taxon>
        <taxon>Gunneridae</taxon>
        <taxon>Pentapetalae</taxon>
        <taxon>rosids</taxon>
        <taxon>fabids</taxon>
        <taxon>Rosales</taxon>
        <taxon>Rosaceae</taxon>
        <taxon>Rosoideae</taxon>
        <taxon>Rosoideae incertae sedis</taxon>
        <taxon>Rubus</taxon>
    </lineage>
</organism>
<keyword evidence="5" id="KW-1185">Reference proteome</keyword>
<evidence type="ECO:0000313" key="4">
    <source>
        <dbReference type="EMBL" id="KAK9912084.1"/>
    </source>
</evidence>
<dbReference type="InterPro" id="IPR042178">
    <property type="entry name" value="Serpin_sf_1"/>
</dbReference>
<dbReference type="CDD" id="cd02043">
    <property type="entry name" value="serpinP_plants"/>
    <property type="match status" value="1"/>
</dbReference>
<protein>
    <recommendedName>
        <fullName evidence="3">Serpin domain-containing protein</fullName>
    </recommendedName>
</protein>
<dbReference type="Proteomes" id="UP001457282">
    <property type="component" value="Unassembled WGS sequence"/>
</dbReference>
<dbReference type="GO" id="GO:0005615">
    <property type="term" value="C:extracellular space"/>
    <property type="evidence" value="ECO:0007669"/>
    <property type="project" value="InterPro"/>
</dbReference>
<name>A0AAW1VUM4_RUBAR</name>
<dbReference type="Pfam" id="PF00079">
    <property type="entry name" value="Serpin"/>
    <property type="match status" value="1"/>
</dbReference>
<evidence type="ECO:0000256" key="1">
    <source>
        <dbReference type="ARBA" id="ARBA00009500"/>
    </source>
</evidence>
<evidence type="ECO:0000256" key="2">
    <source>
        <dbReference type="RuleBase" id="RU000411"/>
    </source>
</evidence>
<dbReference type="PANTHER" id="PTHR11461">
    <property type="entry name" value="SERINE PROTEASE INHIBITOR, SERPIN"/>
    <property type="match status" value="1"/>
</dbReference>
<dbReference type="Gene3D" id="3.30.497.10">
    <property type="entry name" value="Antithrombin, subunit I, domain 2"/>
    <property type="match status" value="1"/>
</dbReference>
<dbReference type="Gene3D" id="2.30.39.10">
    <property type="entry name" value="Alpha-1-antitrypsin, domain 1"/>
    <property type="match status" value="1"/>
</dbReference>
<proteinExistence type="inferred from homology"/>
<evidence type="ECO:0000313" key="5">
    <source>
        <dbReference type="Proteomes" id="UP001457282"/>
    </source>
</evidence>
<dbReference type="SUPFAM" id="SSF56574">
    <property type="entry name" value="Serpins"/>
    <property type="match status" value="1"/>
</dbReference>
<dbReference type="SMART" id="SM00093">
    <property type="entry name" value="SERPIN"/>
    <property type="match status" value="1"/>
</dbReference>
<dbReference type="InterPro" id="IPR042185">
    <property type="entry name" value="Serpin_sf_2"/>
</dbReference>